<dbReference type="InterPro" id="IPR015672">
    <property type="entry name" value="GPHR/GTG"/>
</dbReference>
<reference evidence="13" key="1">
    <citation type="submission" date="2020-11" db="EMBL/GenBank/DDBJ databases">
        <authorList>
            <person name="Tran Van P."/>
        </authorList>
    </citation>
    <scope>NUCLEOTIDE SEQUENCE</scope>
</reference>
<evidence type="ECO:0000313" key="13">
    <source>
        <dbReference type="EMBL" id="CAD7281481.1"/>
    </source>
</evidence>
<dbReference type="InterPro" id="IPR022535">
    <property type="entry name" value="Golgi_pH-regulator_cons_dom"/>
</dbReference>
<dbReference type="InterPro" id="IPR025969">
    <property type="entry name" value="ABA_GPCR_dom"/>
</dbReference>
<dbReference type="GO" id="GO:0032580">
    <property type="term" value="C:Golgi cisterna membrane"/>
    <property type="evidence" value="ECO:0007669"/>
    <property type="project" value="TreeGrafter"/>
</dbReference>
<evidence type="ECO:0000256" key="4">
    <source>
        <dbReference type="ARBA" id="ARBA00022989"/>
    </source>
</evidence>
<keyword evidence="5 9" id="KW-0472">Membrane</keyword>
<feature type="domain" description="Golgi pH regulator conserved" evidence="12">
    <location>
        <begin position="223"/>
        <end position="289"/>
    </location>
</feature>
<dbReference type="EMBL" id="OA884944">
    <property type="protein sequence ID" value="CAD7281481.1"/>
    <property type="molecule type" value="Genomic_DNA"/>
</dbReference>
<dbReference type="GO" id="GO:0008308">
    <property type="term" value="F:voltage-gated monoatomic anion channel activity"/>
    <property type="evidence" value="ECO:0007669"/>
    <property type="project" value="TreeGrafter"/>
</dbReference>
<evidence type="ECO:0000313" key="14">
    <source>
        <dbReference type="Proteomes" id="UP000678499"/>
    </source>
</evidence>
<evidence type="ECO:0000256" key="1">
    <source>
        <dbReference type="ARBA" id="ARBA00004141"/>
    </source>
</evidence>
<dbReference type="GO" id="GO:0051452">
    <property type="term" value="P:intracellular pH reduction"/>
    <property type="evidence" value="ECO:0007669"/>
    <property type="project" value="TreeGrafter"/>
</dbReference>
<evidence type="ECO:0000259" key="11">
    <source>
        <dbReference type="Pfam" id="PF12430"/>
    </source>
</evidence>
<evidence type="ECO:0000256" key="3">
    <source>
        <dbReference type="ARBA" id="ARBA00022692"/>
    </source>
</evidence>
<dbReference type="Pfam" id="PF12537">
    <property type="entry name" value="GPHR_N"/>
    <property type="match status" value="1"/>
</dbReference>
<evidence type="ECO:0000256" key="2">
    <source>
        <dbReference type="ARBA" id="ARBA00009478"/>
    </source>
</evidence>
<feature type="transmembrane region" description="Helical" evidence="9">
    <location>
        <begin position="842"/>
        <end position="865"/>
    </location>
</feature>
<evidence type="ECO:0000256" key="8">
    <source>
        <dbReference type="ARBA" id="ARBA00044702"/>
    </source>
</evidence>
<keyword evidence="3 9" id="KW-0812">Transmembrane</keyword>
<evidence type="ECO:0000259" key="12">
    <source>
        <dbReference type="Pfam" id="PF12537"/>
    </source>
</evidence>
<comment type="similarity">
    <text evidence="2">Belongs to the Golgi pH regulator (TC 1.A.38) family.</text>
</comment>
<feature type="transmembrane region" description="Helical" evidence="9">
    <location>
        <begin position="368"/>
        <end position="390"/>
    </location>
</feature>
<feature type="transmembrane region" description="Helical" evidence="9">
    <location>
        <begin position="423"/>
        <end position="446"/>
    </location>
</feature>
<dbReference type="OrthoDB" id="264392at2759"/>
<comment type="subcellular location">
    <subcellularLocation>
        <location evidence="1">Membrane</location>
        <topology evidence="1">Multi-pass membrane protein</topology>
    </subcellularLocation>
</comment>
<comment type="catalytic activity">
    <reaction evidence="6">
        <text>iodide(out) = iodide(in)</text>
        <dbReference type="Rhea" id="RHEA:66324"/>
        <dbReference type="ChEBI" id="CHEBI:16382"/>
    </reaction>
</comment>
<dbReference type="SUPFAM" id="SSF56219">
    <property type="entry name" value="DNase I-like"/>
    <property type="match status" value="1"/>
</dbReference>
<feature type="transmembrane region" description="Helical" evidence="9">
    <location>
        <begin position="122"/>
        <end position="146"/>
    </location>
</feature>
<dbReference type="Proteomes" id="UP000678499">
    <property type="component" value="Unassembled WGS sequence"/>
</dbReference>
<feature type="domain" description="Endonuclease/exonuclease/phosphatase" evidence="10">
    <location>
        <begin position="526"/>
        <end position="784"/>
    </location>
</feature>
<dbReference type="Gene3D" id="3.60.10.10">
    <property type="entry name" value="Endonuclease/exonuclease/phosphatase"/>
    <property type="match status" value="1"/>
</dbReference>
<evidence type="ECO:0000256" key="9">
    <source>
        <dbReference type="SAM" id="Phobius"/>
    </source>
</evidence>
<feature type="transmembrane region" description="Helical" evidence="9">
    <location>
        <begin position="819"/>
        <end position="836"/>
    </location>
</feature>
<evidence type="ECO:0000256" key="6">
    <source>
        <dbReference type="ARBA" id="ARBA00024145"/>
    </source>
</evidence>
<comment type="catalytic activity">
    <reaction evidence="7">
        <text>bromide(in) = bromide(out)</text>
        <dbReference type="Rhea" id="RHEA:75383"/>
        <dbReference type="ChEBI" id="CHEBI:15858"/>
    </reaction>
</comment>
<dbReference type="GO" id="GO:0003824">
    <property type="term" value="F:catalytic activity"/>
    <property type="evidence" value="ECO:0007669"/>
    <property type="project" value="InterPro"/>
</dbReference>
<dbReference type="Pfam" id="PF12430">
    <property type="entry name" value="ABA_GPCR"/>
    <property type="match status" value="1"/>
</dbReference>
<feature type="transmembrane region" description="Helical" evidence="9">
    <location>
        <begin position="87"/>
        <end position="110"/>
    </location>
</feature>
<protein>
    <submittedName>
        <fullName evidence="13">Uncharacterized protein</fullName>
    </submittedName>
</protein>
<dbReference type="InterPro" id="IPR005135">
    <property type="entry name" value="Endo/exonuclease/phosphatase"/>
</dbReference>
<feature type="transmembrane region" description="Helical" evidence="9">
    <location>
        <begin position="152"/>
        <end position="179"/>
    </location>
</feature>
<sequence length="910" mass="103798">MQRNYSQGTFGWALVDLLRTTPDFMGTAMNFDPLVIYAAGMKPRHVDLHYVLGLKFCSPIVRERNVLRKGGLCVHQITSNMSVLADAVIMLASEIIFFAGGWVFFVKQLFKNYEIHQVQVQLVFATTFALSCTMFELIIFEILGILESNSRLFYWRLGLLLMLLVLIIFIPFYMSYCLVSNLRFVKTARGLHILSFLCWLAFLYLFWKVGDPFPISSPKHGVFSVEQGISRIGVIGVTVMACLSGFGAVNYPYTSMAYFMSPVTAADVQSMEKKLHHTYDMILTKKKRLAIAEYDTSANDGRQNGPSSFFSMIKNVAATKFDDTSKLRSEVLALEEFSRRLFLEAVDMQTMRERIEWAKTFRGKYFNLMGYFFSLYCMWKIFICMVNIVFDRVGKVDPVTRGISIAVIYCGFDIDVTFWSQQISFFLVGCIVVTSIRGLLITLTKFFYAISSSKSSNLIVLALAQIMGMYFVSSVLLMRMNMPAQYRTIISQVLGELQFNFYHRWFDVIFLVSAVSSIGGIKGVSSDRVPRMKAIAEHLGQGHYDIVILQEVWAEEDFCRLRDGCRKELPYAHYFYSGVIGSGMCLISRKPFECSMFHQWPLNGYFHKLMHGDWFGGKGVGLCQLKWNDFVINVYGTHLHAEYSFHAPEYEAHRVVQAFESAEMIRLTSMGADLVIFGGDFNTEPDELVYKMMKGAVPLVDPFKVLNPDPSVRKFQKDEKEMEPTCYVVSNSYTPVMAKEHKPKGIRLDYILYRTGKGAEATPLSYCLPLPPHVPDQKFSYSDHEAEPFDIASEERIRLLSEGREICMKALKDLDYRDRMYQMFVFGLITVMWYLSGIQGSYFIAPIAWVLCFLACVYFFFMCAIGTRIERHAIKAGYLAMSLRSHASDDQLNCDGGDLGVICDEVDAKS</sequence>
<dbReference type="InterPro" id="IPR036691">
    <property type="entry name" value="Endo/exonu/phosph_ase_sf"/>
</dbReference>
<dbReference type="EMBL" id="CAJPEX010002907">
    <property type="protein sequence ID" value="CAG0921633.1"/>
    <property type="molecule type" value="Genomic_DNA"/>
</dbReference>
<dbReference type="Pfam" id="PF03372">
    <property type="entry name" value="Exo_endo_phos"/>
    <property type="match status" value="1"/>
</dbReference>
<name>A0A7R9GGE5_9CRUS</name>
<comment type="catalytic activity">
    <reaction evidence="8">
        <text>fluoride(in) = fluoride(out)</text>
        <dbReference type="Rhea" id="RHEA:76159"/>
        <dbReference type="ChEBI" id="CHEBI:17051"/>
    </reaction>
</comment>
<evidence type="ECO:0000256" key="5">
    <source>
        <dbReference type="ARBA" id="ARBA00023136"/>
    </source>
</evidence>
<feature type="domain" description="Abscisic acid G-protein coupled receptor-like" evidence="11">
    <location>
        <begin position="358"/>
        <end position="522"/>
    </location>
</feature>
<gene>
    <name evidence="13" type="ORF">NMOB1V02_LOCUS9126</name>
</gene>
<feature type="transmembrane region" description="Helical" evidence="9">
    <location>
        <begin position="505"/>
        <end position="524"/>
    </location>
</feature>
<dbReference type="AlphaFoldDB" id="A0A7R9GGE5"/>
<evidence type="ECO:0000259" key="10">
    <source>
        <dbReference type="Pfam" id="PF03372"/>
    </source>
</evidence>
<dbReference type="PANTHER" id="PTHR15948">
    <property type="entry name" value="G-PROTEIN COUPLED RECEPTOR 89-RELATED"/>
    <property type="match status" value="1"/>
</dbReference>
<keyword evidence="14" id="KW-1185">Reference proteome</keyword>
<accession>A0A7R9GGE5</accession>
<proteinExistence type="inferred from homology"/>
<feature type="transmembrane region" description="Helical" evidence="9">
    <location>
        <begin position="191"/>
        <end position="209"/>
    </location>
</feature>
<keyword evidence="4 9" id="KW-1133">Transmembrane helix</keyword>
<dbReference type="PANTHER" id="PTHR15948:SF0">
    <property type="entry name" value="GOLGI PH REGULATOR A-RELATED"/>
    <property type="match status" value="1"/>
</dbReference>
<organism evidence="13">
    <name type="scientific">Notodromas monacha</name>
    <dbReference type="NCBI Taxonomy" id="399045"/>
    <lineage>
        <taxon>Eukaryota</taxon>
        <taxon>Metazoa</taxon>
        <taxon>Ecdysozoa</taxon>
        <taxon>Arthropoda</taxon>
        <taxon>Crustacea</taxon>
        <taxon>Oligostraca</taxon>
        <taxon>Ostracoda</taxon>
        <taxon>Podocopa</taxon>
        <taxon>Podocopida</taxon>
        <taxon>Cypridocopina</taxon>
        <taxon>Cypridoidea</taxon>
        <taxon>Cyprididae</taxon>
        <taxon>Notodromas</taxon>
    </lineage>
</organism>
<evidence type="ECO:0000256" key="7">
    <source>
        <dbReference type="ARBA" id="ARBA00035085"/>
    </source>
</evidence>
<feature type="transmembrane region" description="Helical" evidence="9">
    <location>
        <begin position="458"/>
        <end position="478"/>
    </location>
</feature>
<feature type="transmembrane region" description="Helical" evidence="9">
    <location>
        <begin position="229"/>
        <end position="251"/>
    </location>
</feature>